<accession>A0A7X2L062</accession>
<name>A0A7X2L062_9BACL</name>
<evidence type="ECO:0000313" key="2">
    <source>
        <dbReference type="Proteomes" id="UP000463051"/>
    </source>
</evidence>
<dbReference type="EMBL" id="WJXB01000001">
    <property type="protein sequence ID" value="MRN51969.1"/>
    <property type="molecule type" value="Genomic_DNA"/>
</dbReference>
<evidence type="ECO:0000313" key="1">
    <source>
        <dbReference type="EMBL" id="MRN51969.1"/>
    </source>
</evidence>
<gene>
    <name evidence="1" type="ORF">GJB61_03010</name>
</gene>
<sequence>MKKIGHLAKSLITETYTTGLRTSQQINGRGSWICSQSFTSGDKMILGGTAMCDCLQKIGEMYAEQCSNHGKRAAVRVKSSVLVEVAKPVKDGQDIRPAKHRNGYLAQMNYCPICGAALVEIRSKSMHTYVNWDMKGD</sequence>
<dbReference type="RefSeq" id="WP_195724210.1">
    <property type="nucleotide sequence ID" value="NZ_WJXB01000001.1"/>
</dbReference>
<comment type="caution">
    <text evidence="1">The sequence shown here is derived from an EMBL/GenBank/DDBJ whole genome shotgun (WGS) entry which is preliminary data.</text>
</comment>
<reference evidence="1 2" key="1">
    <citation type="submission" date="2019-11" db="EMBL/GenBank/DDBJ databases">
        <title>Paenibacillus monticola sp. nov., a novel PGPR strain isolated from mountain sample in China.</title>
        <authorList>
            <person name="Zhao Q."/>
            <person name="Li H.-P."/>
            <person name="Zhang J.-L."/>
        </authorList>
    </citation>
    <scope>NUCLEOTIDE SEQUENCE [LARGE SCALE GENOMIC DNA]</scope>
    <source>
        <strain evidence="1 2">LC-T2</strain>
    </source>
</reference>
<organism evidence="1 2">
    <name type="scientific">Paenibacillus monticola</name>
    <dbReference type="NCBI Taxonomy" id="2666075"/>
    <lineage>
        <taxon>Bacteria</taxon>
        <taxon>Bacillati</taxon>
        <taxon>Bacillota</taxon>
        <taxon>Bacilli</taxon>
        <taxon>Bacillales</taxon>
        <taxon>Paenibacillaceae</taxon>
        <taxon>Paenibacillus</taxon>
    </lineage>
</organism>
<dbReference type="Proteomes" id="UP000463051">
    <property type="component" value="Unassembled WGS sequence"/>
</dbReference>
<protein>
    <submittedName>
        <fullName evidence="1">Uncharacterized protein</fullName>
    </submittedName>
</protein>
<keyword evidence="2" id="KW-1185">Reference proteome</keyword>
<proteinExistence type="predicted"/>
<dbReference type="AlphaFoldDB" id="A0A7X2L062"/>